<dbReference type="RefSeq" id="XP_028472918.1">
    <property type="nucleotide sequence ID" value="XM_028618551.1"/>
</dbReference>
<evidence type="ECO:0008006" key="6">
    <source>
        <dbReference type="Google" id="ProtNLM"/>
    </source>
</evidence>
<evidence type="ECO:0000256" key="2">
    <source>
        <dbReference type="ARBA" id="ARBA00022980"/>
    </source>
</evidence>
<comment type="caution">
    <text evidence="4">The sequence shown here is derived from an EMBL/GenBank/DDBJ whole genome shotgun (WGS) entry which is preliminary data.</text>
</comment>
<evidence type="ECO:0000256" key="3">
    <source>
        <dbReference type="ARBA" id="ARBA00023274"/>
    </source>
</evidence>
<reference evidence="4 5" key="1">
    <citation type="submission" date="2018-11" db="EMBL/GenBank/DDBJ databases">
        <title>Genome sequence of Apiotrichum porosum DSM 27194.</title>
        <authorList>
            <person name="Aliyu H."/>
            <person name="Gorte O."/>
            <person name="Ochsenreither K."/>
        </authorList>
    </citation>
    <scope>NUCLEOTIDE SEQUENCE [LARGE SCALE GENOMIC DNA]</scope>
    <source>
        <strain evidence="4 5">DSM 27194</strain>
    </source>
</reference>
<dbReference type="PANTHER" id="PTHR10744">
    <property type="entry name" value="40S RIBOSOMAL PROTEIN S11 FAMILY MEMBER"/>
    <property type="match status" value="1"/>
</dbReference>
<dbReference type="GO" id="GO:0005739">
    <property type="term" value="C:mitochondrion"/>
    <property type="evidence" value="ECO:0007669"/>
    <property type="project" value="TreeGrafter"/>
</dbReference>
<dbReference type="GO" id="GO:0005840">
    <property type="term" value="C:ribosome"/>
    <property type="evidence" value="ECO:0007669"/>
    <property type="project" value="UniProtKB-KW"/>
</dbReference>
<dbReference type="GO" id="GO:0006412">
    <property type="term" value="P:translation"/>
    <property type="evidence" value="ECO:0007669"/>
    <property type="project" value="InterPro"/>
</dbReference>
<dbReference type="PANTHER" id="PTHR10744:SF1">
    <property type="entry name" value="SMALL RIBOSOMAL SUBUNIT PROTEIN US17M"/>
    <property type="match status" value="1"/>
</dbReference>
<dbReference type="AlphaFoldDB" id="A0A427XFS6"/>
<comment type="similarity">
    <text evidence="1">Belongs to the universal ribosomal protein uS17 family.</text>
</comment>
<evidence type="ECO:0000313" key="4">
    <source>
        <dbReference type="EMBL" id="RSH77771.1"/>
    </source>
</evidence>
<accession>A0A427XFS6</accession>
<organism evidence="4 5">
    <name type="scientific">Apiotrichum porosum</name>
    <dbReference type="NCBI Taxonomy" id="105984"/>
    <lineage>
        <taxon>Eukaryota</taxon>
        <taxon>Fungi</taxon>
        <taxon>Dikarya</taxon>
        <taxon>Basidiomycota</taxon>
        <taxon>Agaricomycotina</taxon>
        <taxon>Tremellomycetes</taxon>
        <taxon>Trichosporonales</taxon>
        <taxon>Trichosporonaceae</taxon>
        <taxon>Apiotrichum</taxon>
    </lineage>
</organism>
<evidence type="ECO:0000256" key="1">
    <source>
        <dbReference type="ARBA" id="ARBA00010254"/>
    </source>
</evidence>
<dbReference type="CDD" id="cd00364">
    <property type="entry name" value="Ribosomal_uS17"/>
    <property type="match status" value="1"/>
</dbReference>
<keyword evidence="2" id="KW-0689">Ribosomal protein</keyword>
<dbReference type="GO" id="GO:0003735">
    <property type="term" value="F:structural constituent of ribosome"/>
    <property type="evidence" value="ECO:0007669"/>
    <property type="project" value="InterPro"/>
</dbReference>
<keyword evidence="3" id="KW-0687">Ribonucleoprotein</keyword>
<dbReference type="InterPro" id="IPR000266">
    <property type="entry name" value="Ribosomal_uS17"/>
</dbReference>
<name>A0A427XFS6_9TREE</name>
<dbReference type="Proteomes" id="UP000279236">
    <property type="component" value="Unassembled WGS sequence"/>
</dbReference>
<gene>
    <name evidence="4" type="ORF">EHS24_002830</name>
</gene>
<keyword evidence="5" id="KW-1185">Reference proteome</keyword>
<dbReference type="GO" id="GO:1990904">
    <property type="term" value="C:ribonucleoprotein complex"/>
    <property type="evidence" value="ECO:0007669"/>
    <property type="project" value="UniProtKB-KW"/>
</dbReference>
<evidence type="ECO:0000313" key="5">
    <source>
        <dbReference type="Proteomes" id="UP000279236"/>
    </source>
</evidence>
<dbReference type="STRING" id="105984.A0A427XFS6"/>
<dbReference type="GeneID" id="39587373"/>
<dbReference type="EMBL" id="RSCE01000014">
    <property type="protein sequence ID" value="RSH77771.1"/>
    <property type="molecule type" value="Genomic_DNA"/>
</dbReference>
<dbReference type="Gene3D" id="2.40.50.140">
    <property type="entry name" value="Nucleic acid-binding proteins"/>
    <property type="match status" value="1"/>
</dbReference>
<dbReference type="InterPro" id="IPR012340">
    <property type="entry name" value="NA-bd_OB-fold"/>
</dbReference>
<proteinExistence type="inferred from homology"/>
<dbReference type="Pfam" id="PF00366">
    <property type="entry name" value="Ribosomal_S17"/>
    <property type="match status" value="1"/>
</dbReference>
<protein>
    <recommendedName>
        <fullName evidence="6">30S ribosomal protein S17</fullName>
    </recommendedName>
</protein>
<sequence length="104" mass="11656">MPNIFSGFVTKTGVMRKTITVTVHRKFEHPKLLKTMHRTTKILVHDEQETARIGDSVTILHGRAFSKRKHYNLQSIDRRAHVVGQADAPAVEAVETATATPAQQ</sequence>
<dbReference type="OrthoDB" id="274752at2759"/>
<dbReference type="SUPFAM" id="SSF50249">
    <property type="entry name" value="Nucleic acid-binding proteins"/>
    <property type="match status" value="1"/>
</dbReference>